<dbReference type="Gene3D" id="2.120.10.30">
    <property type="entry name" value="TolB, C-terminal domain"/>
    <property type="match status" value="1"/>
</dbReference>
<dbReference type="PANTHER" id="PTHR36842">
    <property type="entry name" value="PROTEIN TOLB HOMOLOG"/>
    <property type="match status" value="1"/>
</dbReference>
<proteinExistence type="predicted"/>
<feature type="non-terminal residue" evidence="1">
    <location>
        <position position="1"/>
    </location>
</feature>
<organism evidence="1">
    <name type="scientific">marine sediment metagenome</name>
    <dbReference type="NCBI Taxonomy" id="412755"/>
    <lineage>
        <taxon>unclassified sequences</taxon>
        <taxon>metagenomes</taxon>
        <taxon>ecological metagenomes</taxon>
    </lineage>
</organism>
<name>X1F7I7_9ZZZZ</name>
<gene>
    <name evidence="1" type="ORF">S03H2_02451</name>
</gene>
<dbReference type="SUPFAM" id="SSF82171">
    <property type="entry name" value="DPP6 N-terminal domain-like"/>
    <property type="match status" value="1"/>
</dbReference>
<protein>
    <recommendedName>
        <fullName evidence="2">Dipeptidylpeptidase IV N-terminal domain-containing protein</fullName>
    </recommendedName>
</protein>
<accession>X1F7I7</accession>
<evidence type="ECO:0008006" key="2">
    <source>
        <dbReference type="Google" id="ProtNLM"/>
    </source>
</evidence>
<sequence length="275" mass="32033">LLIVFYLLKFLFDENQTLIYSPITFINMKSNFQYMSRKQLELEKLIKLPIFSIHPFFNKHSNLWFFSDLDGPSKAYEINLEDFSYSLFNENLKLGLLTSYIWLEENNKLLISRDAEGDEQYNIHLYDFVTKQETKLTDTPKAKEFFVDISPNKTHLLVSSNRNKVNNLFKLDIDSKELTQLTFHDLPISGGGDWSQDDIIYYNAIATENKRNVDIWMVHADGSNNKELLQLSDDSLDYVFDISNDGELLLISTDAKGVLQAVIYNTKTKEIKCYN</sequence>
<comment type="caution">
    <text evidence="1">The sequence shown here is derived from an EMBL/GenBank/DDBJ whole genome shotgun (WGS) entry which is preliminary data.</text>
</comment>
<reference evidence="1" key="1">
    <citation type="journal article" date="2014" name="Front. Microbiol.">
        <title>High frequency of phylogenetically diverse reductive dehalogenase-homologous genes in deep subseafloor sedimentary metagenomes.</title>
        <authorList>
            <person name="Kawai M."/>
            <person name="Futagami T."/>
            <person name="Toyoda A."/>
            <person name="Takaki Y."/>
            <person name="Nishi S."/>
            <person name="Hori S."/>
            <person name="Arai W."/>
            <person name="Tsubouchi T."/>
            <person name="Morono Y."/>
            <person name="Uchiyama I."/>
            <person name="Ito T."/>
            <person name="Fujiyama A."/>
            <person name="Inagaki F."/>
            <person name="Takami H."/>
        </authorList>
    </citation>
    <scope>NUCLEOTIDE SEQUENCE</scope>
    <source>
        <strain evidence="1">Expedition CK06-06</strain>
    </source>
</reference>
<dbReference type="PANTHER" id="PTHR36842:SF1">
    <property type="entry name" value="PROTEIN TOLB"/>
    <property type="match status" value="1"/>
</dbReference>
<dbReference type="InterPro" id="IPR011042">
    <property type="entry name" value="6-blade_b-propeller_TolB-like"/>
</dbReference>
<dbReference type="AlphaFoldDB" id="X1F7I7"/>
<evidence type="ECO:0000313" key="1">
    <source>
        <dbReference type="EMBL" id="GAH25364.1"/>
    </source>
</evidence>
<dbReference type="EMBL" id="BARU01000819">
    <property type="protein sequence ID" value="GAH25364.1"/>
    <property type="molecule type" value="Genomic_DNA"/>
</dbReference>